<evidence type="ECO:0000313" key="3">
    <source>
        <dbReference type="Proteomes" id="UP000728185"/>
    </source>
</evidence>
<gene>
    <name evidence="2" type="ORF">FBUS_10302</name>
</gene>
<accession>A0A8E0RUJ7</accession>
<sequence>MGLFFFSFRKNLKALFIVHPTTGIKVLWALFKPFISSKMTRKVIYVEHLKELEEYLFLNQLPIPHRVLEYDKLLMQRSKPDGPYRSTNNANANAILVPPRLDAASMISGVSDDHLDEGQLDSTQQFNVSLQYIKMNNGGRTIPIVIEDTIDYIREFGKLFMPLVVMLFVMQRHGKLKLVLFSLSGSLGCSVLRLREMLAEHWYSFFIQPYRMPSK</sequence>
<dbReference type="PANTHER" id="PTHR45808">
    <property type="entry name" value="RHO GTPASE-ACTIVATING PROTEIN 68F"/>
    <property type="match status" value="1"/>
</dbReference>
<dbReference type="SUPFAM" id="SSF52087">
    <property type="entry name" value="CRAL/TRIO domain"/>
    <property type="match status" value="1"/>
</dbReference>
<evidence type="ECO:0000313" key="2">
    <source>
        <dbReference type="EMBL" id="KAA0194171.1"/>
    </source>
</evidence>
<comment type="caution">
    <text evidence="2">The sequence shown here is derived from an EMBL/GenBank/DDBJ whole genome shotgun (WGS) entry which is preliminary data.</text>
</comment>
<protein>
    <submittedName>
        <fullName evidence="2">Rho GTPase-activating protein 8</fullName>
    </submittedName>
</protein>
<dbReference type="PANTHER" id="PTHR45808:SF2">
    <property type="entry name" value="RHO GTPASE-ACTIVATING PROTEIN 68F"/>
    <property type="match status" value="1"/>
</dbReference>
<dbReference type="GO" id="GO:0007264">
    <property type="term" value="P:small GTPase-mediated signal transduction"/>
    <property type="evidence" value="ECO:0007669"/>
    <property type="project" value="TreeGrafter"/>
</dbReference>
<name>A0A8E0RUJ7_9TREM</name>
<dbReference type="Gene3D" id="3.40.525.10">
    <property type="entry name" value="CRAL-TRIO lipid binding domain"/>
    <property type="match status" value="1"/>
</dbReference>
<dbReference type="GO" id="GO:2001136">
    <property type="term" value="P:negative regulation of endocytic recycling"/>
    <property type="evidence" value="ECO:0007669"/>
    <property type="project" value="TreeGrafter"/>
</dbReference>
<dbReference type="PROSITE" id="PS50191">
    <property type="entry name" value="CRAL_TRIO"/>
    <property type="match status" value="1"/>
</dbReference>
<dbReference type="CDD" id="cd00170">
    <property type="entry name" value="SEC14"/>
    <property type="match status" value="1"/>
</dbReference>
<dbReference type="OrthoDB" id="19923at2759"/>
<keyword evidence="3" id="KW-1185">Reference proteome</keyword>
<proteinExistence type="predicted"/>
<dbReference type="Pfam" id="PF13716">
    <property type="entry name" value="CRAL_TRIO_2"/>
    <property type="match status" value="1"/>
</dbReference>
<dbReference type="AlphaFoldDB" id="A0A8E0RUJ7"/>
<dbReference type="GO" id="GO:0005096">
    <property type="term" value="F:GTPase activator activity"/>
    <property type="evidence" value="ECO:0007669"/>
    <property type="project" value="TreeGrafter"/>
</dbReference>
<organism evidence="2 3">
    <name type="scientific">Fasciolopsis buskii</name>
    <dbReference type="NCBI Taxonomy" id="27845"/>
    <lineage>
        <taxon>Eukaryota</taxon>
        <taxon>Metazoa</taxon>
        <taxon>Spiralia</taxon>
        <taxon>Lophotrochozoa</taxon>
        <taxon>Platyhelminthes</taxon>
        <taxon>Trematoda</taxon>
        <taxon>Digenea</taxon>
        <taxon>Plagiorchiida</taxon>
        <taxon>Echinostomata</taxon>
        <taxon>Echinostomatoidea</taxon>
        <taxon>Fasciolidae</taxon>
        <taxon>Fasciolopsis</taxon>
    </lineage>
</organism>
<dbReference type="EMBL" id="LUCM01004566">
    <property type="protein sequence ID" value="KAA0194171.1"/>
    <property type="molecule type" value="Genomic_DNA"/>
</dbReference>
<dbReference type="InterPro" id="IPR036865">
    <property type="entry name" value="CRAL-TRIO_dom_sf"/>
</dbReference>
<dbReference type="InterPro" id="IPR001251">
    <property type="entry name" value="CRAL-TRIO_dom"/>
</dbReference>
<reference evidence="2" key="1">
    <citation type="submission" date="2019-05" db="EMBL/GenBank/DDBJ databases">
        <title>Annotation for the trematode Fasciolopsis buski.</title>
        <authorList>
            <person name="Choi Y.-J."/>
        </authorList>
    </citation>
    <scope>NUCLEOTIDE SEQUENCE</scope>
    <source>
        <strain evidence="2">HT</strain>
        <tissue evidence="2">Whole worm</tissue>
    </source>
</reference>
<evidence type="ECO:0000259" key="1">
    <source>
        <dbReference type="PROSITE" id="PS50191"/>
    </source>
</evidence>
<dbReference type="GO" id="GO:0005737">
    <property type="term" value="C:cytoplasm"/>
    <property type="evidence" value="ECO:0007669"/>
    <property type="project" value="TreeGrafter"/>
</dbReference>
<feature type="domain" description="CRAL-TRIO" evidence="1">
    <location>
        <begin position="1"/>
        <end position="75"/>
    </location>
</feature>
<dbReference type="Proteomes" id="UP000728185">
    <property type="component" value="Unassembled WGS sequence"/>
</dbReference>